<keyword evidence="8" id="KW-1185">Reference proteome</keyword>
<dbReference type="PANTHER" id="PTHR43133:SF46">
    <property type="entry name" value="RNA POLYMERASE SIGMA-70 FACTOR ECF SUBFAMILY"/>
    <property type="match status" value="1"/>
</dbReference>
<dbReference type="InterPro" id="IPR013324">
    <property type="entry name" value="RNA_pol_sigma_r3/r4-like"/>
</dbReference>
<dbReference type="Proteomes" id="UP000683507">
    <property type="component" value="Chromosome"/>
</dbReference>
<proteinExistence type="inferred from homology"/>
<evidence type="ECO:0000256" key="2">
    <source>
        <dbReference type="ARBA" id="ARBA00023015"/>
    </source>
</evidence>
<dbReference type="Gene3D" id="1.10.1740.10">
    <property type="match status" value="1"/>
</dbReference>
<dbReference type="SUPFAM" id="SSF88946">
    <property type="entry name" value="Sigma2 domain of RNA polymerase sigma factors"/>
    <property type="match status" value="1"/>
</dbReference>
<evidence type="ECO:0000313" key="7">
    <source>
        <dbReference type="EMBL" id="CAG5086889.1"/>
    </source>
</evidence>
<reference evidence="7" key="1">
    <citation type="submission" date="2021-04" db="EMBL/GenBank/DDBJ databases">
        <authorList>
            <person name="Rodrigo-Torres L."/>
            <person name="Arahal R. D."/>
            <person name="Lucena T."/>
        </authorList>
    </citation>
    <scope>NUCLEOTIDE SEQUENCE</scope>
    <source>
        <strain evidence="7">AS29M-1</strain>
    </source>
</reference>
<feature type="domain" description="RNA polymerase sigma factor 70 region 4 type 2" evidence="6">
    <location>
        <begin position="116"/>
        <end position="167"/>
    </location>
</feature>
<dbReference type="KEGG" id="ptan:CRYO30217_03320"/>
<gene>
    <name evidence="7" type="primary">algU_4</name>
    <name evidence="7" type="ORF">CRYO30217_03320</name>
</gene>
<dbReference type="InterPro" id="IPR013249">
    <property type="entry name" value="RNA_pol_sigma70_r4_t2"/>
</dbReference>
<keyword evidence="4" id="KW-0804">Transcription</keyword>
<accession>A0A916JQX5</accession>
<evidence type="ECO:0000259" key="5">
    <source>
        <dbReference type="Pfam" id="PF04542"/>
    </source>
</evidence>
<name>A0A916JQX5_9FLAO</name>
<dbReference type="CDD" id="cd06171">
    <property type="entry name" value="Sigma70_r4"/>
    <property type="match status" value="1"/>
</dbReference>
<dbReference type="NCBIfam" id="TIGR02937">
    <property type="entry name" value="sigma70-ECF"/>
    <property type="match status" value="1"/>
</dbReference>
<dbReference type="GO" id="GO:0003677">
    <property type="term" value="F:DNA binding"/>
    <property type="evidence" value="ECO:0007669"/>
    <property type="project" value="InterPro"/>
</dbReference>
<feature type="domain" description="RNA polymerase sigma-70 region 2" evidence="5">
    <location>
        <begin position="21"/>
        <end position="88"/>
    </location>
</feature>
<evidence type="ECO:0000256" key="4">
    <source>
        <dbReference type="ARBA" id="ARBA00023163"/>
    </source>
</evidence>
<keyword evidence="2" id="KW-0805">Transcription regulation</keyword>
<dbReference type="Pfam" id="PF04542">
    <property type="entry name" value="Sigma70_r2"/>
    <property type="match status" value="1"/>
</dbReference>
<dbReference type="InterPro" id="IPR039425">
    <property type="entry name" value="RNA_pol_sigma-70-like"/>
</dbReference>
<keyword evidence="3" id="KW-0731">Sigma factor</keyword>
<evidence type="ECO:0000259" key="6">
    <source>
        <dbReference type="Pfam" id="PF08281"/>
    </source>
</evidence>
<evidence type="ECO:0000313" key="8">
    <source>
        <dbReference type="Proteomes" id="UP000683507"/>
    </source>
</evidence>
<dbReference type="InterPro" id="IPR014284">
    <property type="entry name" value="RNA_pol_sigma-70_dom"/>
</dbReference>
<dbReference type="InterPro" id="IPR036388">
    <property type="entry name" value="WH-like_DNA-bd_sf"/>
</dbReference>
<dbReference type="GO" id="GO:0006352">
    <property type="term" value="P:DNA-templated transcription initiation"/>
    <property type="evidence" value="ECO:0007669"/>
    <property type="project" value="InterPro"/>
</dbReference>
<comment type="similarity">
    <text evidence="1">Belongs to the sigma-70 factor family. ECF subfamily.</text>
</comment>
<dbReference type="InterPro" id="IPR007627">
    <property type="entry name" value="RNA_pol_sigma70_r2"/>
</dbReference>
<dbReference type="PANTHER" id="PTHR43133">
    <property type="entry name" value="RNA POLYMERASE ECF-TYPE SIGMA FACTO"/>
    <property type="match status" value="1"/>
</dbReference>
<dbReference type="AlphaFoldDB" id="A0A916JQX5"/>
<dbReference type="SUPFAM" id="SSF88659">
    <property type="entry name" value="Sigma3 and sigma4 domains of RNA polymerase sigma factors"/>
    <property type="match status" value="1"/>
</dbReference>
<evidence type="ECO:0000256" key="1">
    <source>
        <dbReference type="ARBA" id="ARBA00010641"/>
    </source>
</evidence>
<dbReference type="InterPro" id="IPR013325">
    <property type="entry name" value="RNA_pol_sigma_r2"/>
</dbReference>
<sequence>MSNEQLVEACLKGDSRAQKMLFEKFGPKLLGVCMRYSRNQEEAQDMLQDGFVKIFEKLVSYKGEGSFEGWMRRVMVNTCLDEIRRTKKYQGNVDIDDYSYSLTTNETVLSELAAKDLLKILQQIPVGYRTVFNLYVIEGYSHKEIAEELEITVSTSKSQFSRAKAMLRDILRTQKLGYES</sequence>
<dbReference type="GO" id="GO:0016987">
    <property type="term" value="F:sigma factor activity"/>
    <property type="evidence" value="ECO:0007669"/>
    <property type="project" value="UniProtKB-KW"/>
</dbReference>
<dbReference type="EMBL" id="OU015584">
    <property type="protein sequence ID" value="CAG5086889.1"/>
    <property type="molecule type" value="Genomic_DNA"/>
</dbReference>
<organism evidence="7 8">
    <name type="scientific">Parvicella tangerina</name>
    <dbReference type="NCBI Taxonomy" id="2829795"/>
    <lineage>
        <taxon>Bacteria</taxon>
        <taxon>Pseudomonadati</taxon>
        <taxon>Bacteroidota</taxon>
        <taxon>Flavobacteriia</taxon>
        <taxon>Flavobacteriales</taxon>
        <taxon>Parvicellaceae</taxon>
        <taxon>Parvicella</taxon>
    </lineage>
</organism>
<protein>
    <submittedName>
        <fullName evidence="7">RNA polymerase sigma-H factor</fullName>
    </submittedName>
</protein>
<dbReference type="Pfam" id="PF08281">
    <property type="entry name" value="Sigma70_r4_2"/>
    <property type="match status" value="1"/>
</dbReference>
<dbReference type="Gene3D" id="1.10.10.10">
    <property type="entry name" value="Winged helix-like DNA-binding domain superfamily/Winged helix DNA-binding domain"/>
    <property type="match status" value="1"/>
</dbReference>
<evidence type="ECO:0000256" key="3">
    <source>
        <dbReference type="ARBA" id="ARBA00023082"/>
    </source>
</evidence>